<keyword evidence="5 8" id="KW-0479">Metal-binding</keyword>
<organism evidence="9">
    <name type="scientific">Fervidicoccus fontis</name>
    <dbReference type="NCBI Taxonomy" id="683846"/>
    <lineage>
        <taxon>Archaea</taxon>
        <taxon>Thermoproteota</taxon>
        <taxon>Thermoprotei</taxon>
        <taxon>Fervidicoccales</taxon>
        <taxon>Fervidicoccaceae</taxon>
        <taxon>Fervidicoccus</taxon>
    </lineage>
</organism>
<evidence type="ECO:0000256" key="4">
    <source>
        <dbReference type="ARBA" id="ARBA00022695"/>
    </source>
</evidence>
<dbReference type="AlphaFoldDB" id="A0A7J3ZK05"/>
<dbReference type="GO" id="GO:0003899">
    <property type="term" value="F:DNA-directed RNA polymerase activity"/>
    <property type="evidence" value="ECO:0007669"/>
    <property type="project" value="UniProtKB-UniRule"/>
</dbReference>
<evidence type="ECO:0000256" key="7">
    <source>
        <dbReference type="ARBA" id="ARBA00023163"/>
    </source>
</evidence>
<dbReference type="GO" id="GO:0003677">
    <property type="term" value="F:DNA binding"/>
    <property type="evidence" value="ECO:0007669"/>
    <property type="project" value="InterPro"/>
</dbReference>
<accession>A0A7J3ZK05</accession>
<protein>
    <recommendedName>
        <fullName evidence="8">DNA-directed RNA polymerase subunit Rpo12</fullName>
        <ecNumber evidence="8">2.7.7.6</ecNumber>
    </recommendedName>
    <alternativeName>
        <fullName evidence="8">DNA-directed RNA polymerase subunit P</fullName>
    </alternativeName>
</protein>
<comment type="similarity">
    <text evidence="8">Belongs to the archaeal Rpo12/eukaryotic RPC10 RNA polymerase subunit family.</text>
</comment>
<keyword evidence="7 8" id="KW-0804">Transcription</keyword>
<feature type="binding site" evidence="8">
    <location>
        <position position="8"/>
    </location>
    <ligand>
        <name>Zn(2+)</name>
        <dbReference type="ChEBI" id="CHEBI:29105"/>
    </ligand>
</feature>
<proteinExistence type="inferred from homology"/>
<evidence type="ECO:0000256" key="1">
    <source>
        <dbReference type="ARBA" id="ARBA00022478"/>
    </source>
</evidence>
<feature type="binding site" evidence="8">
    <location>
        <position position="25"/>
    </location>
    <ligand>
        <name>Zn(2+)</name>
        <dbReference type="ChEBI" id="CHEBI:29105"/>
    </ligand>
</feature>
<keyword evidence="6 8" id="KW-0862">Zinc</keyword>
<dbReference type="EC" id="2.7.7.6" evidence="8"/>
<comment type="function">
    <text evidence="8">DNA-dependent RNA polymerase (RNAP) catalyzes the transcription of DNA into RNA using the four ribonucleoside triphosphates as substrates.</text>
</comment>
<dbReference type="GO" id="GO:0000428">
    <property type="term" value="C:DNA-directed RNA polymerase complex"/>
    <property type="evidence" value="ECO:0007669"/>
    <property type="project" value="UniProtKB-KW"/>
</dbReference>
<sequence length="47" mass="5506">MVYVCARCGRELRQQDFELLHGIKCVYCGSRIVYKARKPFVKKVEAI</sequence>
<comment type="caution">
    <text evidence="9">The sequence shown here is derived from an EMBL/GenBank/DDBJ whole genome shotgun (WGS) entry which is preliminary data.</text>
</comment>
<evidence type="ECO:0000256" key="6">
    <source>
        <dbReference type="ARBA" id="ARBA00022833"/>
    </source>
</evidence>
<gene>
    <name evidence="8" type="primary">rpo12</name>
    <name evidence="8" type="synonym">rpoP</name>
    <name evidence="9" type="ORF">ENM78_02570</name>
</gene>
<name>A0A7J3ZK05_9CREN</name>
<dbReference type="Pfam" id="PF03604">
    <property type="entry name" value="Zn_ribbon_RPAB4"/>
    <property type="match status" value="1"/>
</dbReference>
<evidence type="ECO:0000313" key="9">
    <source>
        <dbReference type="EMBL" id="HHQ80334.1"/>
    </source>
</evidence>
<evidence type="ECO:0000256" key="2">
    <source>
        <dbReference type="ARBA" id="ARBA00022490"/>
    </source>
</evidence>
<evidence type="ECO:0000256" key="5">
    <source>
        <dbReference type="ARBA" id="ARBA00022723"/>
    </source>
</evidence>
<dbReference type="InterPro" id="IPR006591">
    <property type="entry name" value="RNAP_P/RPABC4"/>
</dbReference>
<dbReference type="GO" id="GO:0006351">
    <property type="term" value="P:DNA-templated transcription"/>
    <property type="evidence" value="ECO:0007669"/>
    <property type="project" value="UniProtKB-UniRule"/>
</dbReference>
<keyword evidence="1 8" id="KW-0240">DNA-directed RNA polymerase</keyword>
<keyword evidence="4 8" id="KW-0548">Nucleotidyltransferase</keyword>
<comment type="cofactor">
    <cofactor evidence="8">
        <name>Zn(2+)</name>
        <dbReference type="ChEBI" id="CHEBI:29105"/>
    </cofactor>
    <text evidence="8">Binds 1 zinc ion.</text>
</comment>
<comment type="subunit">
    <text evidence="8">Part of the RNA polymerase complex.</text>
</comment>
<feature type="binding site" evidence="8">
    <location>
        <position position="28"/>
    </location>
    <ligand>
        <name>Zn(2+)</name>
        <dbReference type="ChEBI" id="CHEBI:29105"/>
    </ligand>
</feature>
<dbReference type="GO" id="GO:0005737">
    <property type="term" value="C:cytoplasm"/>
    <property type="evidence" value="ECO:0007669"/>
    <property type="project" value="UniProtKB-SubCell"/>
</dbReference>
<dbReference type="EMBL" id="DRZC01000033">
    <property type="protein sequence ID" value="HHQ80334.1"/>
    <property type="molecule type" value="Genomic_DNA"/>
</dbReference>
<keyword evidence="2 8" id="KW-0963">Cytoplasm</keyword>
<dbReference type="Gene3D" id="2.20.28.30">
    <property type="entry name" value="RNA polymerase ii, chain L"/>
    <property type="match status" value="1"/>
</dbReference>
<comment type="catalytic activity">
    <reaction evidence="8">
        <text>RNA(n) + a ribonucleoside 5'-triphosphate = RNA(n+1) + diphosphate</text>
        <dbReference type="Rhea" id="RHEA:21248"/>
        <dbReference type="Rhea" id="RHEA-COMP:14527"/>
        <dbReference type="Rhea" id="RHEA-COMP:17342"/>
        <dbReference type="ChEBI" id="CHEBI:33019"/>
        <dbReference type="ChEBI" id="CHEBI:61557"/>
        <dbReference type="ChEBI" id="CHEBI:140395"/>
        <dbReference type="EC" id="2.7.7.6"/>
    </reaction>
</comment>
<keyword evidence="3 8" id="KW-0808">Transferase</keyword>
<dbReference type="SUPFAM" id="SSF63393">
    <property type="entry name" value="RNA polymerase subunits"/>
    <property type="match status" value="1"/>
</dbReference>
<dbReference type="HAMAP" id="MF_00615">
    <property type="entry name" value="RNApol_arch_Rpo12"/>
    <property type="match status" value="1"/>
</dbReference>
<dbReference type="GO" id="GO:0008270">
    <property type="term" value="F:zinc ion binding"/>
    <property type="evidence" value="ECO:0007669"/>
    <property type="project" value="UniProtKB-UniRule"/>
</dbReference>
<dbReference type="InterPro" id="IPR029040">
    <property type="entry name" value="RPABC4/Spt4"/>
</dbReference>
<reference evidence="9" key="1">
    <citation type="journal article" date="2020" name="mSystems">
        <title>Genome- and Community-Level Interaction Insights into Carbon Utilization and Element Cycling Functions of Hydrothermarchaeota in Hydrothermal Sediment.</title>
        <authorList>
            <person name="Zhou Z."/>
            <person name="Liu Y."/>
            <person name="Xu W."/>
            <person name="Pan J."/>
            <person name="Luo Z.H."/>
            <person name="Li M."/>
        </authorList>
    </citation>
    <scope>NUCLEOTIDE SEQUENCE [LARGE SCALE GENOMIC DNA]</scope>
    <source>
        <strain evidence="9">SpSt-1116</strain>
    </source>
</reference>
<dbReference type="SMART" id="SM00659">
    <property type="entry name" value="RPOLCX"/>
    <property type="match status" value="1"/>
</dbReference>
<evidence type="ECO:0000256" key="8">
    <source>
        <dbReference type="HAMAP-Rule" id="MF_00615"/>
    </source>
</evidence>
<evidence type="ECO:0000256" key="3">
    <source>
        <dbReference type="ARBA" id="ARBA00022679"/>
    </source>
</evidence>
<dbReference type="InterPro" id="IPR023464">
    <property type="entry name" value="Rpo12"/>
</dbReference>
<comment type="subcellular location">
    <subcellularLocation>
        <location evidence="8">Cytoplasm</location>
    </subcellularLocation>
</comment>